<protein>
    <submittedName>
        <fullName evidence="5">Uncharacterized protein LOC108834492</fullName>
    </submittedName>
</protein>
<dbReference type="KEGG" id="rsz:108834492"/>
<accession>A0A9W3D321</accession>
<name>A0A9W3D321_RAPSA</name>
<dbReference type="AlphaFoldDB" id="A0A9W3D321"/>
<dbReference type="Pfam" id="PF03108">
    <property type="entry name" value="DBD_Tnp_Mut"/>
    <property type="match status" value="1"/>
</dbReference>
<dbReference type="Proteomes" id="UP000504610">
    <property type="component" value="Unplaced"/>
</dbReference>
<evidence type="ECO:0000256" key="1">
    <source>
        <dbReference type="SAM" id="MobiDB-lite"/>
    </source>
</evidence>
<dbReference type="Pfam" id="PF10551">
    <property type="entry name" value="MULE"/>
    <property type="match status" value="1"/>
</dbReference>
<dbReference type="InterPro" id="IPR004332">
    <property type="entry name" value="Transposase_MuDR"/>
</dbReference>
<gene>
    <name evidence="5" type="primary">LOC108834492</name>
</gene>
<sequence length="356" mass="40346">MWLNAEEPKKKTASVRSFINQHTCSVVTTRTLPDREATDRETTDREATDIEAGDKDHTENDATDNEGTGGVLTLQEGIEVHVAVCEPRDDGIDLELGQEFRTKEEAKVHIQTAAHQNCFEFDIIKSDAKRFVIKCRGAKEGCKWFVRVANLHNSDLWTVRSYIKQHTCSVVTTRTLRNRRKGTAHICASLLAKDYPGTFDTPVPKVLIDLVHRKVGVAVSYTTAWRAKREAANEVRGSPEESFTLLNCYLHMLKEKNIGTRSSVVVDEENKFKYLFFALGASIEGFRAMRKVLIVDGTHLKNVYGGVLLVATAQDPDHHHYPIAFGVADGENDESWTWFMEQLKLFYYETFYLVIV</sequence>
<feature type="region of interest" description="Disordered" evidence="1">
    <location>
        <begin position="29"/>
        <end position="69"/>
    </location>
</feature>
<dbReference type="InterPro" id="IPR018289">
    <property type="entry name" value="MULE_transposase_dom"/>
</dbReference>
<dbReference type="PANTHER" id="PTHR31973:SF195">
    <property type="entry name" value="MUDR FAMILY TRANSPOSASE"/>
    <property type="match status" value="1"/>
</dbReference>
<evidence type="ECO:0000259" key="3">
    <source>
        <dbReference type="Pfam" id="PF10551"/>
    </source>
</evidence>
<keyword evidence="4" id="KW-1185">Reference proteome</keyword>
<feature type="compositionally biased region" description="Basic and acidic residues" evidence="1">
    <location>
        <begin position="32"/>
        <end position="60"/>
    </location>
</feature>
<proteinExistence type="predicted"/>
<dbReference type="GeneID" id="108834492"/>
<organism evidence="4 5">
    <name type="scientific">Raphanus sativus</name>
    <name type="common">Radish</name>
    <name type="synonym">Raphanus raphanistrum var. sativus</name>
    <dbReference type="NCBI Taxonomy" id="3726"/>
    <lineage>
        <taxon>Eukaryota</taxon>
        <taxon>Viridiplantae</taxon>
        <taxon>Streptophyta</taxon>
        <taxon>Embryophyta</taxon>
        <taxon>Tracheophyta</taxon>
        <taxon>Spermatophyta</taxon>
        <taxon>Magnoliopsida</taxon>
        <taxon>eudicotyledons</taxon>
        <taxon>Gunneridae</taxon>
        <taxon>Pentapetalae</taxon>
        <taxon>rosids</taxon>
        <taxon>malvids</taxon>
        <taxon>Brassicales</taxon>
        <taxon>Brassicaceae</taxon>
        <taxon>Brassiceae</taxon>
        <taxon>Raphanus</taxon>
    </lineage>
</organism>
<feature type="domain" description="Transposase MuDR plant" evidence="2">
    <location>
        <begin position="92"/>
        <end position="155"/>
    </location>
</feature>
<evidence type="ECO:0000313" key="4">
    <source>
        <dbReference type="Proteomes" id="UP000504610"/>
    </source>
</evidence>
<feature type="domain" description="MULE transposase" evidence="3">
    <location>
        <begin position="292"/>
        <end position="344"/>
    </location>
</feature>
<reference evidence="5" key="1">
    <citation type="submission" date="2025-08" db="UniProtKB">
        <authorList>
            <consortium name="RefSeq"/>
        </authorList>
    </citation>
    <scope>IDENTIFICATION</scope>
    <source>
        <tissue evidence="5">Leaf</tissue>
    </source>
</reference>
<dbReference type="OrthoDB" id="1113425at2759"/>
<dbReference type="PANTHER" id="PTHR31973">
    <property type="entry name" value="POLYPROTEIN, PUTATIVE-RELATED"/>
    <property type="match status" value="1"/>
</dbReference>
<evidence type="ECO:0000259" key="2">
    <source>
        <dbReference type="Pfam" id="PF03108"/>
    </source>
</evidence>
<evidence type="ECO:0000313" key="5">
    <source>
        <dbReference type="RefSeq" id="XP_056858139.1"/>
    </source>
</evidence>
<dbReference type="RefSeq" id="XP_056858139.1">
    <property type="nucleotide sequence ID" value="XM_057002159.1"/>
</dbReference>